<dbReference type="AlphaFoldDB" id="A0A162N1L0"/>
<evidence type="ECO:0008006" key="5">
    <source>
        <dbReference type="Google" id="ProtNLM"/>
    </source>
</evidence>
<dbReference type="InterPro" id="IPR036010">
    <property type="entry name" value="2Fe-2S_ferredoxin-like_sf"/>
</dbReference>
<accession>A0A162N1L0</accession>
<gene>
    <name evidence="1" type="ORF">LPB072_13960</name>
    <name evidence="2" type="ORF">LPB72_01865</name>
</gene>
<dbReference type="Proteomes" id="UP000185680">
    <property type="component" value="Chromosome"/>
</dbReference>
<keyword evidence="3" id="KW-1185">Reference proteome</keyword>
<sequence length="146" mass="16061">MHSPIICICICICTCTCGAPRYMDGVFAAATAKDWPEDRMHREYINVPEAEAWVNQPFKLKLKRSGRTFDVPTDSKTTEVLAAAGLGNDVKRRDVLCGVCATGYDAALSGEVAHRDCVLSKKDRQNKVILCCSRLLKVGVELVLDL</sequence>
<protein>
    <recommendedName>
        <fullName evidence="5">2Fe-2S ferredoxin-type domain-containing protein</fullName>
    </recommendedName>
</protein>
<dbReference type="InterPro" id="IPR012675">
    <property type="entry name" value="Beta-grasp_dom_sf"/>
</dbReference>
<dbReference type="RefSeq" id="WP_066084720.1">
    <property type="nucleotide sequence ID" value="NZ_LVWD01000001.1"/>
</dbReference>
<name>A0A162N1L0_9BURK</name>
<dbReference type="EMBL" id="CP017476">
    <property type="protein sequence ID" value="AOW13782.1"/>
    <property type="molecule type" value="Genomic_DNA"/>
</dbReference>
<dbReference type="Proteomes" id="UP000185657">
    <property type="component" value="Unassembled WGS sequence"/>
</dbReference>
<dbReference type="KEGG" id="hyl:LPB072_13960"/>
<dbReference type="STRING" id="1763535.LPB072_13960"/>
<dbReference type="Gene3D" id="3.10.20.30">
    <property type="match status" value="1"/>
</dbReference>
<dbReference type="GO" id="GO:0051536">
    <property type="term" value="F:iron-sulfur cluster binding"/>
    <property type="evidence" value="ECO:0007669"/>
    <property type="project" value="InterPro"/>
</dbReference>
<evidence type="ECO:0000313" key="3">
    <source>
        <dbReference type="Proteomes" id="UP000185657"/>
    </source>
</evidence>
<dbReference type="SUPFAM" id="SSF54292">
    <property type="entry name" value="2Fe-2S ferredoxin-like"/>
    <property type="match status" value="1"/>
</dbReference>
<dbReference type="EMBL" id="LVWD01000001">
    <property type="protein sequence ID" value="OAD44255.1"/>
    <property type="molecule type" value="Genomic_DNA"/>
</dbReference>
<evidence type="ECO:0000313" key="4">
    <source>
        <dbReference type="Proteomes" id="UP000185680"/>
    </source>
</evidence>
<proteinExistence type="predicted"/>
<organism evidence="1 4">
    <name type="scientific">Hydrogenophaga crassostreae</name>
    <dbReference type="NCBI Taxonomy" id="1763535"/>
    <lineage>
        <taxon>Bacteria</taxon>
        <taxon>Pseudomonadati</taxon>
        <taxon>Pseudomonadota</taxon>
        <taxon>Betaproteobacteria</taxon>
        <taxon>Burkholderiales</taxon>
        <taxon>Comamonadaceae</taxon>
        <taxon>Hydrogenophaga</taxon>
    </lineage>
</organism>
<evidence type="ECO:0000313" key="1">
    <source>
        <dbReference type="EMBL" id="AOW13782.1"/>
    </source>
</evidence>
<dbReference type="OrthoDB" id="370747at2"/>
<reference evidence="2 3" key="1">
    <citation type="submission" date="2016-02" db="EMBL/GenBank/DDBJ databases">
        <title>Draft genome sequence of Hydrogenophaga sp. LPB0072.</title>
        <authorList>
            <person name="Shin S.-K."/>
            <person name="Yi H."/>
        </authorList>
    </citation>
    <scope>NUCLEOTIDE SEQUENCE [LARGE SCALE GENOMIC DNA]</scope>
    <source>
        <strain evidence="2 3">LPB0072</strain>
    </source>
</reference>
<evidence type="ECO:0000313" key="2">
    <source>
        <dbReference type="EMBL" id="OAD44255.1"/>
    </source>
</evidence>
<reference evidence="1 4" key="2">
    <citation type="submission" date="2016-10" db="EMBL/GenBank/DDBJ databases">
        <title>Hydorgenophaga sp. LPB0072 isolated from gastropod.</title>
        <authorList>
            <person name="Kim E."/>
            <person name="Yi H."/>
        </authorList>
    </citation>
    <scope>NUCLEOTIDE SEQUENCE [LARGE SCALE GENOMIC DNA]</scope>
    <source>
        <strain evidence="1 4">LPB0072</strain>
    </source>
</reference>